<keyword evidence="2" id="KW-0800">Toxin</keyword>
<sequence length="366" mass="38563">MQATSAFINSKKDQLKEELKQENLSPEQRAQYEKELAQWNSGGLILNAIGAGLAAPTNSIGGIVAATASPVLSYQIGQYFKVLAHKNQITGGKDELTAGQETAHILAHTILGAAVAAAGGNDALAGGLAAAGAEATAPILSQWLYGKNPADLTADEKATVSAIAGLTGAATGVAVGGSMADVAQGNQAGHTAVDNNALINSKGESKLNAQERKINEKLKKAGVQNADDYQRKYDACKTEACRQQVKKDYLQATEQASKIILNLYRSGQLSTEESMILLTSYASKMMQGAGESQNGLSTPIFNMDAQRWTPSGVIANPDFQQITPSNLVQKMKQSGSSEQQIAMQVLRYQIAGQAIGSYSMVEQVDV</sequence>
<dbReference type="AlphaFoldDB" id="A0A2N9XCD8"/>
<feature type="domain" description="VENN motif-containing" evidence="5">
    <location>
        <begin position="150"/>
        <end position="198"/>
    </location>
</feature>
<evidence type="ECO:0000256" key="3">
    <source>
        <dbReference type="ARBA" id="ARBA00022913"/>
    </source>
</evidence>
<dbReference type="Proteomes" id="UP000229970">
    <property type="component" value="Unassembled WGS sequence"/>
</dbReference>
<protein>
    <recommendedName>
        <fullName evidence="5">VENN motif-containing domain-containing protein</fullName>
    </recommendedName>
</protein>
<evidence type="ECO:0000313" key="7">
    <source>
        <dbReference type="Proteomes" id="UP000229970"/>
    </source>
</evidence>
<name>A0A2N9XCD8_9NEIS</name>
<evidence type="ECO:0000259" key="5">
    <source>
        <dbReference type="Pfam" id="PF04829"/>
    </source>
</evidence>
<dbReference type="GO" id="GO:0090729">
    <property type="term" value="F:toxin activity"/>
    <property type="evidence" value="ECO:0007669"/>
    <property type="project" value="UniProtKB-KW"/>
</dbReference>
<dbReference type="Pfam" id="PF04829">
    <property type="entry name" value="PT-VENN"/>
    <property type="match status" value="1"/>
</dbReference>
<dbReference type="EMBL" id="MEIP01000026">
    <property type="protein sequence ID" value="PIT44311.1"/>
    <property type="molecule type" value="Genomic_DNA"/>
</dbReference>
<dbReference type="InterPro" id="IPR006914">
    <property type="entry name" value="VENN_dom"/>
</dbReference>
<proteinExistence type="predicted"/>
<evidence type="ECO:0000256" key="2">
    <source>
        <dbReference type="ARBA" id="ARBA00022656"/>
    </source>
</evidence>
<dbReference type="RefSeq" id="WP_100139431.1">
    <property type="nucleotide sequence ID" value="NZ_MEIP01000026.1"/>
</dbReference>
<accession>A0A2N9XCD8</accession>
<comment type="subcellular location">
    <subcellularLocation>
        <location evidence="1">Target cell</location>
        <location evidence="1">Target cell cytoplasm</location>
    </subcellularLocation>
</comment>
<reference evidence="6 7" key="1">
    <citation type="journal article" date="2017" name="MBio">
        <title>Type VI secretion-mediated competition in the bee gut microbiome.</title>
        <authorList>
            <person name="Steele M.I."/>
            <person name="Kwong W.K."/>
            <person name="Powell J.E."/>
            <person name="Whiteley M."/>
            <person name="Moran N.A."/>
        </authorList>
    </citation>
    <scope>NUCLEOTIDE SEQUENCE [LARGE SCALE GENOMIC DNA]</scope>
    <source>
        <strain evidence="6 7">Ruf1-X</strain>
    </source>
</reference>
<gene>
    <name evidence="6" type="ORF">BHC46_10305</name>
</gene>
<comment type="caution">
    <text evidence="6">The sequence shown here is derived from an EMBL/GenBank/DDBJ whole genome shotgun (WGS) entry which is preliminary data.</text>
</comment>
<keyword evidence="4" id="KW-0843">Virulence</keyword>
<keyword evidence="3" id="KW-1266">Target cell cytoplasm</keyword>
<organism evidence="6 7">
    <name type="scientific">Snodgrassella alvi</name>
    <dbReference type="NCBI Taxonomy" id="1196083"/>
    <lineage>
        <taxon>Bacteria</taxon>
        <taxon>Pseudomonadati</taxon>
        <taxon>Pseudomonadota</taxon>
        <taxon>Betaproteobacteria</taxon>
        <taxon>Neisseriales</taxon>
        <taxon>Neisseriaceae</taxon>
        <taxon>Snodgrassella</taxon>
    </lineage>
</organism>
<evidence type="ECO:0000256" key="4">
    <source>
        <dbReference type="ARBA" id="ARBA00023026"/>
    </source>
</evidence>
<evidence type="ECO:0000313" key="6">
    <source>
        <dbReference type="EMBL" id="PIT44311.1"/>
    </source>
</evidence>
<evidence type="ECO:0000256" key="1">
    <source>
        <dbReference type="ARBA" id="ARBA00004219"/>
    </source>
</evidence>